<dbReference type="EMBL" id="JASNUQ010000018">
    <property type="protein sequence ID" value="MDK4290940.1"/>
    <property type="molecule type" value="Genomic_DNA"/>
</dbReference>
<dbReference type="EC" id="4.99.1.9" evidence="7"/>
<keyword evidence="3 7" id="KW-0350">Heme biosynthesis</keyword>
<dbReference type="GO" id="GO:0006783">
    <property type="term" value="P:heme biosynthetic process"/>
    <property type="evidence" value="ECO:0007669"/>
    <property type="project" value="UniProtKB-UniRule"/>
</dbReference>
<evidence type="ECO:0000313" key="9">
    <source>
        <dbReference type="EMBL" id="MDK4290940.1"/>
    </source>
</evidence>
<feature type="binding site" evidence="7">
    <location>
        <position position="279"/>
    </location>
    <ligand>
        <name>Fe(2+)</name>
        <dbReference type="ChEBI" id="CHEBI:29033"/>
    </ligand>
</feature>
<dbReference type="CDD" id="cd03411">
    <property type="entry name" value="Ferrochelatase_N"/>
    <property type="match status" value="1"/>
</dbReference>
<dbReference type="EMBL" id="JASNVH010000009">
    <property type="protein sequence ID" value="MDK4307261.1"/>
    <property type="molecule type" value="Genomic_DNA"/>
</dbReference>
<evidence type="ECO:0000256" key="5">
    <source>
        <dbReference type="ARBA" id="ARBA00023244"/>
    </source>
</evidence>
<sequence length="357" mass="39758">MTDLHPLTDYDALLVLSFGGPEGTDEVVPFLENVTRGRGIPRERLEEVGEHYFNFGGISPINQQNRELIANLEEALARREIDLPVYFGNRNWHPFAEDAAEKIAHDGHRKVLVLATSAWGGYSACRQYNEDIKRVREHLAAKNLPEIHFTKIRQFFSHPTFIAETAAAIEAAYEKIPSERRDHTRMLFTAHSVPNRHDDVGGADGDKNLYSRQVTEAARLAANKAGIQDYDLVWQSRSGDPRVPWLEPDIVDHTEHLADSQGTKAVVVCAIGFITDHMEVLWDLDTELVEAAQEKDVHVERARTAGLTQEFAEMVVDIAAESAAGEIIEKLGNVTVQGNTDNGEPCAPGCCDIWTKA</sequence>
<protein>
    <recommendedName>
        <fullName evidence="7">Coproporphyrin III ferrochelatase</fullName>
        <ecNumber evidence="7">4.99.1.9</ecNumber>
    </recommendedName>
</protein>
<keyword evidence="4 7" id="KW-0456">Lyase</keyword>
<organism evidence="10 11">
    <name type="scientific">Corynebacterium pseudodiphtheriticum</name>
    <dbReference type="NCBI Taxonomy" id="37637"/>
    <lineage>
        <taxon>Bacteria</taxon>
        <taxon>Bacillati</taxon>
        <taxon>Actinomycetota</taxon>
        <taxon>Actinomycetes</taxon>
        <taxon>Mycobacteriales</taxon>
        <taxon>Corynebacteriaceae</taxon>
        <taxon>Corynebacterium</taxon>
    </lineage>
</organism>
<evidence type="ECO:0000256" key="8">
    <source>
        <dbReference type="RuleBase" id="RU004185"/>
    </source>
</evidence>
<comment type="pathway">
    <text evidence="1 7">Porphyrin-containing compound metabolism; protoheme biosynthesis.</text>
</comment>
<name>A0AAP4BQ91_9CORY</name>
<evidence type="ECO:0000256" key="3">
    <source>
        <dbReference type="ARBA" id="ARBA00023133"/>
    </source>
</evidence>
<evidence type="ECO:0000256" key="6">
    <source>
        <dbReference type="ARBA" id="ARBA00024536"/>
    </source>
</evidence>
<dbReference type="SUPFAM" id="SSF53800">
    <property type="entry name" value="Chelatase"/>
    <property type="match status" value="1"/>
</dbReference>
<evidence type="ECO:0000313" key="11">
    <source>
        <dbReference type="Proteomes" id="UP001224412"/>
    </source>
</evidence>
<dbReference type="InterPro" id="IPR033644">
    <property type="entry name" value="Ferrochelatase_C"/>
</dbReference>
<dbReference type="InterPro" id="IPR033659">
    <property type="entry name" value="Ferrochelatase_N"/>
</dbReference>
<comment type="catalytic activity">
    <reaction evidence="6">
        <text>Fe-coproporphyrin III + 2 H(+) = coproporphyrin III + Fe(2+)</text>
        <dbReference type="Rhea" id="RHEA:49572"/>
        <dbReference type="ChEBI" id="CHEBI:15378"/>
        <dbReference type="ChEBI" id="CHEBI:29033"/>
        <dbReference type="ChEBI" id="CHEBI:68438"/>
        <dbReference type="ChEBI" id="CHEBI:131725"/>
        <dbReference type="EC" id="4.99.1.9"/>
    </reaction>
    <physiologicalReaction direction="right-to-left" evidence="6">
        <dbReference type="Rhea" id="RHEA:49574"/>
    </physiologicalReaction>
</comment>
<dbReference type="GO" id="GO:0005737">
    <property type="term" value="C:cytoplasm"/>
    <property type="evidence" value="ECO:0007669"/>
    <property type="project" value="UniProtKB-SubCell"/>
</dbReference>
<dbReference type="AlphaFoldDB" id="A0AAP4BQ91"/>
<feature type="binding site" evidence="7">
    <location>
        <position position="191"/>
    </location>
    <ligand>
        <name>Fe(2+)</name>
        <dbReference type="ChEBI" id="CHEBI:29033"/>
    </ligand>
</feature>
<keyword evidence="5 7" id="KW-0627">Porphyrin biosynthesis</keyword>
<feature type="binding site" evidence="7">
    <location>
        <position position="128"/>
    </location>
    <ligand>
        <name>Fe-coproporphyrin III</name>
        <dbReference type="ChEBI" id="CHEBI:68438"/>
    </ligand>
</feature>
<keyword evidence="2 7" id="KW-0408">Iron</keyword>
<comment type="subcellular location">
    <subcellularLocation>
        <location evidence="7">Cytoplasm</location>
    </subcellularLocation>
</comment>
<evidence type="ECO:0000256" key="7">
    <source>
        <dbReference type="HAMAP-Rule" id="MF_00323"/>
    </source>
</evidence>
<dbReference type="GO" id="GO:0004325">
    <property type="term" value="F:ferrochelatase activity"/>
    <property type="evidence" value="ECO:0007669"/>
    <property type="project" value="UniProtKB-UniRule"/>
</dbReference>
<comment type="similarity">
    <text evidence="7 8">Belongs to the ferrochelatase family.</text>
</comment>
<evidence type="ECO:0000256" key="4">
    <source>
        <dbReference type="ARBA" id="ARBA00023239"/>
    </source>
</evidence>
<comment type="caution">
    <text evidence="7">Lacks conserved residue(s) required for the propagation of feature annotation.</text>
</comment>
<dbReference type="InterPro" id="IPR001015">
    <property type="entry name" value="Ferrochelatase"/>
</dbReference>
<keyword evidence="12" id="KW-1185">Reference proteome</keyword>
<dbReference type="HAMAP" id="MF_00323">
    <property type="entry name" value="Ferrochelatase"/>
    <property type="match status" value="1"/>
</dbReference>
<comment type="caution">
    <text evidence="10">The sequence shown here is derived from an EMBL/GenBank/DDBJ whole genome shotgun (WGS) entry which is preliminary data.</text>
</comment>
<dbReference type="PANTHER" id="PTHR11108">
    <property type="entry name" value="FERROCHELATASE"/>
    <property type="match status" value="1"/>
</dbReference>
<feature type="binding site" evidence="7">
    <location>
        <position position="59"/>
    </location>
    <ligand>
        <name>Fe-coproporphyrin III</name>
        <dbReference type="ChEBI" id="CHEBI:68438"/>
    </ligand>
</feature>
<keyword evidence="7" id="KW-0963">Cytoplasm</keyword>
<dbReference type="Proteomes" id="UP001239759">
    <property type="component" value="Unassembled WGS sequence"/>
</dbReference>
<dbReference type="RefSeq" id="WP_021353926.1">
    <property type="nucleotide sequence ID" value="NZ_CP051667.1"/>
</dbReference>
<dbReference type="Gene3D" id="3.40.50.1400">
    <property type="match status" value="2"/>
</dbReference>
<evidence type="ECO:0000313" key="12">
    <source>
        <dbReference type="Proteomes" id="UP001239759"/>
    </source>
</evidence>
<comment type="function">
    <text evidence="7">Involved in coproporphyrin-dependent heme b biosynthesis. Catalyzes the insertion of ferrous iron into coproporphyrin III to form Fe-coproporphyrin III.</text>
</comment>
<evidence type="ECO:0000256" key="1">
    <source>
        <dbReference type="ARBA" id="ARBA00004744"/>
    </source>
</evidence>
<proteinExistence type="inferred from homology"/>
<dbReference type="Pfam" id="PF00762">
    <property type="entry name" value="Ferrochelatase"/>
    <property type="match status" value="1"/>
</dbReference>
<dbReference type="Proteomes" id="UP001224412">
    <property type="component" value="Unassembled WGS sequence"/>
</dbReference>
<gene>
    <name evidence="7" type="primary">cpfC</name>
    <name evidence="9" type="ORF">QPX23_09480</name>
    <name evidence="10" type="ORF">QPX42_06880</name>
</gene>
<dbReference type="NCBIfam" id="NF000689">
    <property type="entry name" value="PRK00035.2-1"/>
    <property type="match status" value="1"/>
</dbReference>
<reference evidence="10 12" key="1">
    <citation type="submission" date="2023-05" db="EMBL/GenBank/DDBJ databases">
        <title>Metabolic capabilities are highly conserved among human nasal-associated Corynebacterium species in pangenomic analyses.</title>
        <authorList>
            <person name="Tran T.H."/>
            <person name="Roberts A.Q."/>
            <person name="Escapa I.F."/>
            <person name="Gao W."/>
            <person name="Conlan S."/>
            <person name="Kong H."/>
            <person name="Segre J.A."/>
            <person name="Kelly M.S."/>
            <person name="Lemon K.P."/>
        </authorList>
    </citation>
    <scope>NUCLEOTIDE SEQUENCE</scope>
    <source>
        <strain evidence="10">KPL2773</strain>
        <strain evidence="9 12">KPL3772</strain>
    </source>
</reference>
<evidence type="ECO:0000256" key="2">
    <source>
        <dbReference type="ARBA" id="ARBA00023004"/>
    </source>
</evidence>
<dbReference type="GO" id="GO:0046872">
    <property type="term" value="F:metal ion binding"/>
    <property type="evidence" value="ECO:0007669"/>
    <property type="project" value="UniProtKB-KW"/>
</dbReference>
<dbReference type="NCBIfam" id="TIGR00109">
    <property type="entry name" value="hemH"/>
    <property type="match status" value="1"/>
</dbReference>
<dbReference type="PANTHER" id="PTHR11108:SF1">
    <property type="entry name" value="FERROCHELATASE, MITOCHONDRIAL"/>
    <property type="match status" value="1"/>
</dbReference>
<evidence type="ECO:0000313" key="10">
    <source>
        <dbReference type="EMBL" id="MDK4307261.1"/>
    </source>
</evidence>
<dbReference type="GeneID" id="42781686"/>
<dbReference type="CDD" id="cd00419">
    <property type="entry name" value="Ferrochelatase_C"/>
    <property type="match status" value="1"/>
</dbReference>
<keyword evidence="7" id="KW-0479">Metal-binding</keyword>
<accession>A0AAP4BQ91</accession>